<reference evidence="4 5" key="1">
    <citation type="submission" date="2016-06" db="EMBL/GenBank/DDBJ databases">
        <authorList>
            <person name="Kjaerup R.B."/>
            <person name="Dalgaard T.S."/>
            <person name="Juul-Madsen H.R."/>
        </authorList>
    </citation>
    <scope>NUCLEOTIDE SEQUENCE [LARGE SCALE GENOMIC DNA]</scope>
    <source>
        <strain evidence="4 5">DSM 43821</strain>
    </source>
</reference>
<dbReference type="InterPro" id="IPR032856">
    <property type="entry name" value="GDE_N_bis"/>
</dbReference>
<dbReference type="Proteomes" id="UP000198228">
    <property type="component" value="Chromosome I"/>
</dbReference>
<dbReference type="AlphaFoldDB" id="A0A1C4XRM1"/>
<protein>
    <submittedName>
        <fullName evidence="4">Glycogen debranching enzyme (Alpha-1,6-glucosidase)</fullName>
    </submittedName>
</protein>
<dbReference type="SUPFAM" id="SSF48208">
    <property type="entry name" value="Six-hairpin glycosidases"/>
    <property type="match status" value="1"/>
</dbReference>
<dbReference type="InterPro" id="IPR054491">
    <property type="entry name" value="MGH1-like_GH"/>
</dbReference>
<feature type="domain" description="Putative glycogen debranching enzyme N-terminal" evidence="2">
    <location>
        <begin position="43"/>
        <end position="223"/>
    </location>
</feature>
<organism evidence="4 5">
    <name type="scientific">Micromonospora purpureochromogenes</name>
    <dbReference type="NCBI Taxonomy" id="47872"/>
    <lineage>
        <taxon>Bacteria</taxon>
        <taxon>Bacillati</taxon>
        <taxon>Actinomycetota</taxon>
        <taxon>Actinomycetes</taxon>
        <taxon>Micromonosporales</taxon>
        <taxon>Micromonosporaceae</taxon>
        <taxon>Micromonospora</taxon>
    </lineage>
</organism>
<proteinExistence type="predicted"/>
<evidence type="ECO:0000313" key="5">
    <source>
        <dbReference type="Proteomes" id="UP000198228"/>
    </source>
</evidence>
<dbReference type="Pfam" id="PF22422">
    <property type="entry name" value="MGH1-like_GH"/>
    <property type="match status" value="1"/>
</dbReference>
<evidence type="ECO:0000256" key="1">
    <source>
        <dbReference type="SAM" id="MobiDB-lite"/>
    </source>
</evidence>
<dbReference type="Pfam" id="PF14742">
    <property type="entry name" value="GDE_N_bis"/>
    <property type="match status" value="1"/>
</dbReference>
<dbReference type="InterPro" id="IPR008928">
    <property type="entry name" value="6-hairpin_glycosidase_sf"/>
</dbReference>
<dbReference type="InterPro" id="IPR012341">
    <property type="entry name" value="6hp_glycosidase-like_sf"/>
</dbReference>
<feature type="region of interest" description="Disordered" evidence="1">
    <location>
        <begin position="1"/>
        <end position="30"/>
    </location>
</feature>
<accession>A0A1C4XRM1</accession>
<dbReference type="Gene3D" id="1.50.10.10">
    <property type="match status" value="1"/>
</dbReference>
<evidence type="ECO:0000259" key="2">
    <source>
        <dbReference type="Pfam" id="PF14742"/>
    </source>
</evidence>
<sequence>MSATSGRPTPADPMVTGTTRRVPSGACRDLPPELGPDAIGVLEGRTFMLSDAVGNVPDGSIGGLVHDDTRFVSRWVLTIGDAPLLVLSSGTVDPYSAAFFLANSELPGLPANRVGLRRQRFVGDGLYERVELRYFGIEPAQVRLRLAVGTDFADLFEIKESGRDRSPHIVRRHAPDGSALEFAYRNGDFAAMMRIEADPPADQVDGDALEWNLRLVRGQQWGCELWVPLRCGEEDYRPTPREFGQAVDHGMEDPSTRWAASKPHLHADTDLVRDVYHKSAVDLVSMRIEKTIAGEPVVLIAAGLPWFLTVFGRDTLITAYQTMMCGPDVARGALIVLAAHQATTFDEFTDREPGKIFHEYRSGELTLLGLKPYRPYYGGADTTALWLILLSEYWRWTRDDEFVRRLRGNADAALGWIDHHGDRDGDGYVEYATRSEQGLGNQCWRDSPDGVQYADGTVPVLPIATCETQGYTYDAKVRLAELADGPWQDPDLARRLRAEADRLREQFDRDYWIPRRGGYYAVGLDGDKRPIDSMTSNMGHLLWSGIVPEDRAGHVARQLMSDEMFSGWGVRTLSTVDTGYNPIGYHLGTVWPHDNSIIAAGLARYGYRDEANRIAMGMLEAARHSEHRLPEAFSGYDRSFGRQPVPYPTACNPQAWASGAPLLLLRTMLGLQPQADTLVADPHLPDELGRIRLHDVMAGGRRWDLDAIGRDSTLTEAT</sequence>
<feature type="domain" description="Mannosylglycerate hydrolase MGH1-like glycoside hydrolase" evidence="3">
    <location>
        <begin position="390"/>
        <end position="634"/>
    </location>
</feature>
<dbReference type="EMBL" id="LT607410">
    <property type="protein sequence ID" value="SCF11160.1"/>
    <property type="molecule type" value="Genomic_DNA"/>
</dbReference>
<name>A0A1C4XRM1_9ACTN</name>
<evidence type="ECO:0000313" key="4">
    <source>
        <dbReference type="EMBL" id="SCF11160.1"/>
    </source>
</evidence>
<evidence type="ECO:0000259" key="3">
    <source>
        <dbReference type="Pfam" id="PF22422"/>
    </source>
</evidence>
<dbReference type="GO" id="GO:0005975">
    <property type="term" value="P:carbohydrate metabolic process"/>
    <property type="evidence" value="ECO:0007669"/>
    <property type="project" value="InterPro"/>
</dbReference>
<gene>
    <name evidence="4" type="ORF">GA0074696_2797</name>
</gene>